<dbReference type="PANTHER" id="PTHR43722:SF1">
    <property type="entry name" value="PROLINE IMINOPEPTIDASE"/>
    <property type="match status" value="1"/>
</dbReference>
<dbReference type="Pfam" id="PF08386">
    <property type="entry name" value="Abhydrolase_4"/>
    <property type="match status" value="1"/>
</dbReference>
<dbReference type="PANTHER" id="PTHR43722">
    <property type="entry name" value="PROLINE IMINOPEPTIDASE"/>
    <property type="match status" value="1"/>
</dbReference>
<dbReference type="GO" id="GO:0005737">
    <property type="term" value="C:cytoplasm"/>
    <property type="evidence" value="ECO:0007669"/>
    <property type="project" value="UniProtKB-SubCell"/>
</dbReference>
<dbReference type="InterPro" id="IPR005944">
    <property type="entry name" value="Pro_iminopeptidase"/>
</dbReference>
<dbReference type="InterPro" id="IPR013595">
    <property type="entry name" value="Pept_S33_TAP-like_C"/>
</dbReference>
<dbReference type="InterPro" id="IPR029058">
    <property type="entry name" value="AB_hydrolase_fold"/>
</dbReference>
<dbReference type="Pfam" id="PF00561">
    <property type="entry name" value="Abhydrolase_1"/>
    <property type="match status" value="1"/>
</dbReference>
<evidence type="ECO:0000313" key="13">
    <source>
        <dbReference type="EMBL" id="RMI42454.1"/>
    </source>
</evidence>
<comment type="caution">
    <text evidence="13">The sequence shown here is derived from an EMBL/GenBank/DDBJ whole genome shotgun (WGS) entry which is preliminary data.</text>
</comment>
<dbReference type="InterPro" id="IPR000073">
    <property type="entry name" value="AB_hydrolase_1"/>
</dbReference>
<dbReference type="PRINTS" id="PR00793">
    <property type="entry name" value="PROAMNOPTASE"/>
</dbReference>
<dbReference type="GO" id="GO:0006508">
    <property type="term" value="P:proteolysis"/>
    <property type="evidence" value="ECO:0007669"/>
    <property type="project" value="UniProtKB-KW"/>
</dbReference>
<dbReference type="AlphaFoldDB" id="A0A3M2LY61"/>
<dbReference type="GO" id="GO:0004177">
    <property type="term" value="F:aminopeptidase activity"/>
    <property type="evidence" value="ECO:0007669"/>
    <property type="project" value="UniProtKB-KW"/>
</dbReference>
<dbReference type="EC" id="3.4.11.5" evidence="4"/>
<name>A0A3M2LY61_9ACTN</name>
<protein>
    <recommendedName>
        <fullName evidence="4">prolyl aminopeptidase</fullName>
        <ecNumber evidence="4">3.4.11.5</ecNumber>
    </recommendedName>
    <alternativeName>
        <fullName evidence="9">Prolyl aminopeptidase</fullName>
    </alternativeName>
</protein>
<keyword evidence="10" id="KW-0732">Signal</keyword>
<evidence type="ECO:0000256" key="5">
    <source>
        <dbReference type="ARBA" id="ARBA00022438"/>
    </source>
</evidence>
<comment type="similarity">
    <text evidence="3">Belongs to the peptidase S33 family.</text>
</comment>
<dbReference type="Proteomes" id="UP000282674">
    <property type="component" value="Unassembled WGS sequence"/>
</dbReference>
<evidence type="ECO:0000256" key="4">
    <source>
        <dbReference type="ARBA" id="ARBA00012568"/>
    </source>
</evidence>
<sequence length="476" mass="50309">MRSPLSAALVAGMTLTLAGGTATAAAARAPIAAPASKPGLAGPHPCDGQPGFTCATLRVPLDHRDASKGTLDLQVGMSDNTSAPKGTLVFLTGGPGQPGVPYLTRMTTQRMPELAKNYRFVMIDQRGTGQFGAIDCPKMQAQVGSSDVAPATRDAVAECASVVGDKRSYYTTEQTVGDLDMFRRALGVNKWVLDGVSYGSFTAANYASFYPGHVRKVVLDSVLPHTDPNHEQMLYTTGQQAVGRVLRLACQTAPACGYDPAQDVAYLARHRKDAVLLWDMLVSYEFFDPTYRDPNPPGLPAGSGDVIGVMHAAHLGDPTRLDALMKLMAPGGDPVAGFSAGLHEATICGDGVFPWGTSETPVAQRPAALAAARRNLPASATWPFTSATAAGNGFIQECLTWPVARHTAEAKAKLPPVPLLIINGDHDLSTPLEWAREELANAPRGKLVIVKGASHSIQNRERGTQGRDAVYAFLNG</sequence>
<dbReference type="Gene3D" id="3.40.50.1820">
    <property type="entry name" value="alpha/beta hydrolase"/>
    <property type="match status" value="1"/>
</dbReference>
<dbReference type="OrthoDB" id="9796770at2"/>
<evidence type="ECO:0000256" key="2">
    <source>
        <dbReference type="ARBA" id="ARBA00004496"/>
    </source>
</evidence>
<feature type="domain" description="Peptidase S33 tripeptidyl aminopeptidase-like C-terminal" evidence="12">
    <location>
        <begin position="394"/>
        <end position="474"/>
    </location>
</feature>
<dbReference type="RefSeq" id="WP_122195874.1">
    <property type="nucleotide sequence ID" value="NZ_JBHSKC010000019.1"/>
</dbReference>
<evidence type="ECO:0000256" key="1">
    <source>
        <dbReference type="ARBA" id="ARBA00001585"/>
    </source>
</evidence>
<evidence type="ECO:0000256" key="3">
    <source>
        <dbReference type="ARBA" id="ARBA00010088"/>
    </source>
</evidence>
<evidence type="ECO:0000256" key="8">
    <source>
        <dbReference type="ARBA" id="ARBA00022801"/>
    </source>
</evidence>
<evidence type="ECO:0000256" key="6">
    <source>
        <dbReference type="ARBA" id="ARBA00022490"/>
    </source>
</evidence>
<evidence type="ECO:0000259" key="11">
    <source>
        <dbReference type="Pfam" id="PF00561"/>
    </source>
</evidence>
<feature type="signal peptide" evidence="10">
    <location>
        <begin position="1"/>
        <end position="24"/>
    </location>
</feature>
<comment type="subcellular location">
    <subcellularLocation>
        <location evidence="2">Cytoplasm</location>
    </subcellularLocation>
</comment>
<keyword evidence="6" id="KW-0963">Cytoplasm</keyword>
<proteinExistence type="inferred from homology"/>
<comment type="catalytic activity">
    <reaction evidence="1">
        <text>Release of N-terminal proline from a peptide.</text>
        <dbReference type="EC" id="3.4.11.5"/>
    </reaction>
</comment>
<keyword evidence="14" id="KW-1185">Reference proteome</keyword>
<gene>
    <name evidence="13" type="ORF">EBO15_19705</name>
</gene>
<dbReference type="EMBL" id="RFFG01000033">
    <property type="protein sequence ID" value="RMI42454.1"/>
    <property type="molecule type" value="Genomic_DNA"/>
</dbReference>
<keyword evidence="7" id="KW-0645">Protease</keyword>
<dbReference type="InterPro" id="IPR002410">
    <property type="entry name" value="Peptidase_S33"/>
</dbReference>
<evidence type="ECO:0000259" key="12">
    <source>
        <dbReference type="Pfam" id="PF08386"/>
    </source>
</evidence>
<evidence type="ECO:0000256" key="9">
    <source>
        <dbReference type="ARBA" id="ARBA00029605"/>
    </source>
</evidence>
<evidence type="ECO:0000256" key="7">
    <source>
        <dbReference type="ARBA" id="ARBA00022670"/>
    </source>
</evidence>
<organism evidence="13 14">
    <name type="scientific">Actinomadura harenae</name>
    <dbReference type="NCBI Taxonomy" id="2483351"/>
    <lineage>
        <taxon>Bacteria</taxon>
        <taxon>Bacillati</taxon>
        <taxon>Actinomycetota</taxon>
        <taxon>Actinomycetes</taxon>
        <taxon>Streptosporangiales</taxon>
        <taxon>Thermomonosporaceae</taxon>
        <taxon>Actinomadura</taxon>
    </lineage>
</organism>
<feature type="chain" id="PRO_5039706289" description="prolyl aminopeptidase" evidence="10">
    <location>
        <begin position="25"/>
        <end position="476"/>
    </location>
</feature>
<reference evidence="13 14" key="1">
    <citation type="submission" date="2018-10" db="EMBL/GenBank/DDBJ databases">
        <title>Isolation from soil.</title>
        <authorList>
            <person name="Hu J."/>
        </authorList>
    </citation>
    <scope>NUCLEOTIDE SEQUENCE [LARGE SCALE GENOMIC DNA]</scope>
    <source>
        <strain evidence="13 14">NEAU-Ht49</strain>
    </source>
</reference>
<accession>A0A3M2LY61</accession>
<evidence type="ECO:0000256" key="10">
    <source>
        <dbReference type="SAM" id="SignalP"/>
    </source>
</evidence>
<feature type="domain" description="AB hydrolase-1" evidence="11">
    <location>
        <begin position="87"/>
        <end position="256"/>
    </location>
</feature>
<keyword evidence="5" id="KW-0031">Aminopeptidase</keyword>
<keyword evidence="8 13" id="KW-0378">Hydrolase</keyword>
<evidence type="ECO:0000313" key="14">
    <source>
        <dbReference type="Proteomes" id="UP000282674"/>
    </source>
</evidence>
<dbReference type="SUPFAM" id="SSF53474">
    <property type="entry name" value="alpha/beta-Hydrolases"/>
    <property type="match status" value="1"/>
</dbReference>